<proteinExistence type="predicted"/>
<sequence>MDGHGREYSPMERSRLIASSLDNHGSGSSGNGGGGSGSSGGGGGSAGSSLTSASEFATRTATPTPLTSLAAQYSRYGLPPALPERRITSCSEHTCSTCPVNTRSYSPKLRCVLHVYNVPRSTARPGPPD</sequence>
<keyword evidence="3" id="KW-1185">Reference proteome</keyword>
<protein>
    <submittedName>
        <fullName evidence="2">Uncharacterized protein</fullName>
    </submittedName>
</protein>
<name>A0AAE1A821_9GAST</name>
<feature type="region of interest" description="Disordered" evidence="1">
    <location>
        <begin position="1"/>
        <end position="67"/>
    </location>
</feature>
<evidence type="ECO:0000256" key="1">
    <source>
        <dbReference type="SAM" id="MobiDB-lite"/>
    </source>
</evidence>
<organism evidence="2 3">
    <name type="scientific">Elysia crispata</name>
    <name type="common">lettuce slug</name>
    <dbReference type="NCBI Taxonomy" id="231223"/>
    <lineage>
        <taxon>Eukaryota</taxon>
        <taxon>Metazoa</taxon>
        <taxon>Spiralia</taxon>
        <taxon>Lophotrochozoa</taxon>
        <taxon>Mollusca</taxon>
        <taxon>Gastropoda</taxon>
        <taxon>Heterobranchia</taxon>
        <taxon>Euthyneura</taxon>
        <taxon>Panpulmonata</taxon>
        <taxon>Sacoglossa</taxon>
        <taxon>Placobranchoidea</taxon>
        <taxon>Plakobranchidae</taxon>
        <taxon>Elysia</taxon>
    </lineage>
</organism>
<dbReference type="AlphaFoldDB" id="A0AAE1A821"/>
<dbReference type="EMBL" id="JAWDGP010002514">
    <property type="protein sequence ID" value="KAK3782331.1"/>
    <property type="molecule type" value="Genomic_DNA"/>
</dbReference>
<feature type="compositionally biased region" description="Gly residues" evidence="1">
    <location>
        <begin position="27"/>
        <end position="46"/>
    </location>
</feature>
<feature type="compositionally biased region" description="Low complexity" evidence="1">
    <location>
        <begin position="57"/>
        <end position="67"/>
    </location>
</feature>
<evidence type="ECO:0000313" key="2">
    <source>
        <dbReference type="EMBL" id="KAK3782331.1"/>
    </source>
</evidence>
<feature type="compositionally biased region" description="Basic and acidic residues" evidence="1">
    <location>
        <begin position="1"/>
        <end position="15"/>
    </location>
</feature>
<reference evidence="2" key="1">
    <citation type="journal article" date="2023" name="G3 (Bethesda)">
        <title>A reference genome for the long-term kleptoplast-retaining sea slug Elysia crispata morphotype clarki.</title>
        <authorList>
            <person name="Eastman K.E."/>
            <person name="Pendleton A.L."/>
            <person name="Shaikh M.A."/>
            <person name="Suttiyut T."/>
            <person name="Ogas R."/>
            <person name="Tomko P."/>
            <person name="Gavelis G."/>
            <person name="Widhalm J.R."/>
            <person name="Wisecaver J.H."/>
        </authorList>
    </citation>
    <scope>NUCLEOTIDE SEQUENCE</scope>
    <source>
        <strain evidence="2">ECLA1</strain>
    </source>
</reference>
<gene>
    <name evidence="2" type="ORF">RRG08_027879</name>
</gene>
<dbReference type="Proteomes" id="UP001283361">
    <property type="component" value="Unassembled WGS sequence"/>
</dbReference>
<accession>A0AAE1A821</accession>
<comment type="caution">
    <text evidence="2">The sequence shown here is derived from an EMBL/GenBank/DDBJ whole genome shotgun (WGS) entry which is preliminary data.</text>
</comment>
<evidence type="ECO:0000313" key="3">
    <source>
        <dbReference type="Proteomes" id="UP001283361"/>
    </source>
</evidence>